<reference evidence="4 5" key="1">
    <citation type="submission" date="2018-02" db="EMBL/GenBank/DDBJ databases">
        <title>The draft genome of Sphingobacterium sp. 5JN-11.</title>
        <authorList>
            <person name="Liu L."/>
            <person name="Li L."/>
            <person name="Liang L."/>
            <person name="Zhang X."/>
            <person name="Wang T."/>
        </authorList>
    </citation>
    <scope>NUCLEOTIDE SEQUENCE [LARGE SCALE GENOMIC DNA]</scope>
    <source>
        <strain evidence="4 5">5JN-11</strain>
    </source>
</reference>
<keyword evidence="5" id="KW-1185">Reference proteome</keyword>
<keyword evidence="3" id="KW-0175">Coiled coil</keyword>
<dbReference type="PANTHER" id="PTHR41930:SF1">
    <property type="entry name" value="DEPHOSPHO-COA KINASE"/>
    <property type="match status" value="1"/>
</dbReference>
<dbReference type="GO" id="GO:0009143">
    <property type="term" value="P:nucleoside triphosphate catabolic process"/>
    <property type="evidence" value="ECO:0007669"/>
    <property type="project" value="InterPro"/>
</dbReference>
<evidence type="ECO:0000313" key="4">
    <source>
        <dbReference type="EMBL" id="PRD48026.1"/>
    </source>
</evidence>
<organism evidence="4 5">
    <name type="scientific">Sphingobacterium haloxyli</name>
    <dbReference type="NCBI Taxonomy" id="2100533"/>
    <lineage>
        <taxon>Bacteria</taxon>
        <taxon>Pseudomonadati</taxon>
        <taxon>Bacteroidota</taxon>
        <taxon>Sphingobacteriia</taxon>
        <taxon>Sphingobacteriales</taxon>
        <taxon>Sphingobacteriaceae</taxon>
        <taxon>Sphingobacterium</taxon>
    </lineage>
</organism>
<dbReference type="GO" id="GO:0047429">
    <property type="term" value="F:nucleoside triphosphate diphosphatase activity"/>
    <property type="evidence" value="ECO:0007669"/>
    <property type="project" value="InterPro"/>
</dbReference>
<evidence type="ECO:0000256" key="3">
    <source>
        <dbReference type="SAM" id="Coils"/>
    </source>
</evidence>
<evidence type="ECO:0000256" key="2">
    <source>
        <dbReference type="ARBA" id="ARBA00023080"/>
    </source>
</evidence>
<dbReference type="OrthoDB" id="8430081at2"/>
<accession>A0A2S9J5F6</accession>
<evidence type="ECO:0000313" key="5">
    <source>
        <dbReference type="Proteomes" id="UP000239711"/>
    </source>
</evidence>
<dbReference type="PANTHER" id="PTHR41930">
    <property type="entry name" value="UPF0200 PROTEIN MJ1399"/>
    <property type="match status" value="1"/>
</dbReference>
<dbReference type="AlphaFoldDB" id="A0A2S9J5F6"/>
<dbReference type="Gene3D" id="3.40.50.300">
    <property type="entry name" value="P-loop containing nucleotide triphosphate hydrolases"/>
    <property type="match status" value="1"/>
</dbReference>
<keyword evidence="1" id="KW-0378">Hydrolase</keyword>
<dbReference type="Proteomes" id="UP000239711">
    <property type="component" value="Unassembled WGS sequence"/>
</dbReference>
<dbReference type="SUPFAM" id="SSF52540">
    <property type="entry name" value="P-loop containing nucleoside triphosphate hydrolases"/>
    <property type="match status" value="1"/>
</dbReference>
<dbReference type="EMBL" id="PVBQ01000004">
    <property type="protein sequence ID" value="PRD48026.1"/>
    <property type="molecule type" value="Genomic_DNA"/>
</dbReference>
<evidence type="ECO:0000256" key="1">
    <source>
        <dbReference type="ARBA" id="ARBA00022801"/>
    </source>
</evidence>
<dbReference type="Pfam" id="PF01725">
    <property type="entry name" value="Ham1p_like"/>
    <property type="match status" value="1"/>
</dbReference>
<name>A0A2S9J5F6_9SPHI</name>
<dbReference type="InterPro" id="IPR027417">
    <property type="entry name" value="P-loop_NTPase"/>
</dbReference>
<dbReference type="InterPro" id="IPR029001">
    <property type="entry name" value="ITPase-like_fam"/>
</dbReference>
<proteinExistence type="predicted"/>
<sequence length="523" mass="61627">MLELTFITSNNEKLAHARHICKDYPVRISKQKNYGIGYIEPRIDDRDELLRQSIEDAKERFRKTQPANSDKLFFIEDTSVKIHALSSNDKEVPGVDIKYWMQENDFDTLDLLLKEQGNDRRTTVRSDIVLVLNKTLQKKYGSDYLIFTSSVEGTIIDKEHKIKPQPIYPWLNDRTFNKWFIPNGAEKPLSALPINKADQYDFRRQAYKDMLDFLSGNNLITKPVSYKQLDLFPPHIFLVCGPTCAGKTTLSTYMLEHYNYYHLEASDFMHLSYYERHGIGSKVKIGDFAEKALKEKPTIVVDQITEHLDQIKKNIPIVITGFRSPEEVEAFRRWFDNDQYLDLIYIDAKIHERYERNLIRERADDTSTFEKFEEKNQQQDSMGLLKIKEQVPDENIILNEEDISSFYEAFERQFYDKLTHSKHFSLNKETLPTAFKRKKLQNTIVEALYPYKDDSNGHTTAEIARLTLENAELESKNKNNVSRYFNQYYYPFYDISVNEDGKNKYQLSHTGISYYNWLKKHLS</sequence>
<comment type="caution">
    <text evidence="4">The sequence shown here is derived from an EMBL/GenBank/DDBJ whole genome shotgun (WGS) entry which is preliminary data.</text>
</comment>
<dbReference type="InterPro" id="IPR002637">
    <property type="entry name" value="RdgB/HAM1"/>
</dbReference>
<keyword evidence="2" id="KW-0546">Nucleotide metabolism</keyword>
<dbReference type="RefSeq" id="WP_105716053.1">
    <property type="nucleotide sequence ID" value="NZ_PVBQ01000004.1"/>
</dbReference>
<gene>
    <name evidence="4" type="ORF">C5745_05805</name>
</gene>
<feature type="coiled-coil region" evidence="3">
    <location>
        <begin position="456"/>
        <end position="483"/>
    </location>
</feature>
<dbReference type="Gene3D" id="3.90.950.10">
    <property type="match status" value="1"/>
</dbReference>
<dbReference type="SUPFAM" id="SSF52972">
    <property type="entry name" value="ITPase-like"/>
    <property type="match status" value="1"/>
</dbReference>
<dbReference type="GO" id="GO:0009117">
    <property type="term" value="P:nucleotide metabolic process"/>
    <property type="evidence" value="ECO:0007669"/>
    <property type="project" value="UniProtKB-KW"/>
</dbReference>
<dbReference type="Pfam" id="PF13207">
    <property type="entry name" value="AAA_17"/>
    <property type="match status" value="1"/>
</dbReference>
<protein>
    <submittedName>
        <fullName evidence="4">Uncharacterized protein</fullName>
    </submittedName>
</protein>